<dbReference type="InterPro" id="IPR005128">
    <property type="entry name" value="Acetolactate_a_deCO2ase"/>
</dbReference>
<dbReference type="CDD" id="cd17299">
    <property type="entry name" value="acetolactate_decarboxylase"/>
    <property type="match status" value="1"/>
</dbReference>
<evidence type="ECO:0000256" key="1">
    <source>
        <dbReference type="ARBA" id="ARBA00001784"/>
    </source>
</evidence>
<dbReference type="PIRSF" id="PIRSF001332">
    <property type="entry name" value="Acetolac_decarb"/>
    <property type="match status" value="1"/>
</dbReference>
<dbReference type="NCBIfam" id="TIGR01252">
    <property type="entry name" value="acetolac_decarb"/>
    <property type="match status" value="1"/>
</dbReference>
<evidence type="ECO:0000256" key="9">
    <source>
        <dbReference type="PIRNR" id="PIRNR001332"/>
    </source>
</evidence>
<dbReference type="PANTHER" id="PTHR35524:SF1">
    <property type="entry name" value="ALPHA-ACETOLACTATE DECARBOXYLASE"/>
    <property type="match status" value="1"/>
</dbReference>
<keyword evidence="6 9" id="KW-0210">Decarboxylase</keyword>
<evidence type="ECO:0000256" key="7">
    <source>
        <dbReference type="ARBA" id="ARBA00023061"/>
    </source>
</evidence>
<comment type="similarity">
    <text evidence="3 9">Belongs to the alpha-acetolactate decarboxylase family.</text>
</comment>
<dbReference type="Pfam" id="PF03306">
    <property type="entry name" value="AAL_decarboxy"/>
    <property type="match status" value="1"/>
</dbReference>
<evidence type="ECO:0000313" key="10">
    <source>
        <dbReference type="EMBL" id="CAA9500783.1"/>
    </source>
</evidence>
<gene>
    <name evidence="10" type="ORF">AVDCRST_MAG17-1363</name>
</gene>
<comment type="catalytic activity">
    <reaction evidence="1 9">
        <text>(2S)-2-acetolactate + H(+) = (R)-acetoin + CO2</text>
        <dbReference type="Rhea" id="RHEA:21580"/>
        <dbReference type="ChEBI" id="CHEBI:15378"/>
        <dbReference type="ChEBI" id="CHEBI:15686"/>
        <dbReference type="ChEBI" id="CHEBI:16526"/>
        <dbReference type="ChEBI" id="CHEBI:58476"/>
        <dbReference type="EC" id="4.1.1.5"/>
    </reaction>
</comment>
<dbReference type="GO" id="GO:0047605">
    <property type="term" value="F:acetolactate decarboxylase activity"/>
    <property type="evidence" value="ECO:0007669"/>
    <property type="project" value="UniProtKB-UniRule"/>
</dbReference>
<dbReference type="Gene3D" id="3.30.1330.80">
    <property type="entry name" value="Hypothetical protein, similar to alpha- acetolactate decarboxylase, domain 2"/>
    <property type="match status" value="2"/>
</dbReference>
<evidence type="ECO:0000256" key="2">
    <source>
        <dbReference type="ARBA" id="ARBA00005170"/>
    </source>
</evidence>
<evidence type="ECO:0000256" key="8">
    <source>
        <dbReference type="ARBA" id="ARBA00023239"/>
    </source>
</evidence>
<comment type="pathway">
    <text evidence="2 9">Polyol metabolism; (R,R)-butane-2,3-diol biosynthesis; (R,R)-butane-2,3-diol from pyruvate: step 2/3.</text>
</comment>
<dbReference type="EMBL" id="CADCVV010000098">
    <property type="protein sequence ID" value="CAA9500783.1"/>
    <property type="molecule type" value="Genomic_DNA"/>
</dbReference>
<evidence type="ECO:0000256" key="4">
    <source>
        <dbReference type="ARBA" id="ARBA00013204"/>
    </source>
</evidence>
<evidence type="ECO:0000256" key="5">
    <source>
        <dbReference type="ARBA" id="ARBA00020164"/>
    </source>
</evidence>
<evidence type="ECO:0000256" key="6">
    <source>
        <dbReference type="ARBA" id="ARBA00022793"/>
    </source>
</evidence>
<accession>A0A6J4SJ28</accession>
<dbReference type="SUPFAM" id="SSF117856">
    <property type="entry name" value="AF0104/ALDC/Ptd012-like"/>
    <property type="match status" value="1"/>
</dbReference>
<proteinExistence type="inferred from homology"/>
<organism evidence="10">
    <name type="scientific">uncultured Solirubrobacterales bacterium</name>
    <dbReference type="NCBI Taxonomy" id="768556"/>
    <lineage>
        <taxon>Bacteria</taxon>
        <taxon>Bacillati</taxon>
        <taxon>Actinomycetota</taxon>
        <taxon>Thermoleophilia</taxon>
        <taxon>Solirubrobacterales</taxon>
        <taxon>environmental samples</taxon>
    </lineage>
</organism>
<dbReference type="EC" id="4.1.1.5" evidence="4 9"/>
<protein>
    <recommendedName>
        <fullName evidence="5 9">Alpha-acetolactate decarboxylase</fullName>
        <ecNumber evidence="4 9">4.1.1.5</ecNumber>
    </recommendedName>
</protein>
<dbReference type="PANTHER" id="PTHR35524">
    <property type="entry name" value="ALPHA-ACETOLACTATE DECARBOXYLASE"/>
    <property type="match status" value="1"/>
</dbReference>
<dbReference type="GO" id="GO:0045151">
    <property type="term" value="P:acetoin biosynthetic process"/>
    <property type="evidence" value="ECO:0007669"/>
    <property type="project" value="UniProtKB-UniRule"/>
</dbReference>
<reference evidence="10" key="1">
    <citation type="submission" date="2020-02" db="EMBL/GenBank/DDBJ databases">
        <authorList>
            <person name="Meier V. D."/>
        </authorList>
    </citation>
    <scope>NUCLEOTIDE SEQUENCE</scope>
    <source>
        <strain evidence="10">AVDCRST_MAG17</strain>
    </source>
</reference>
<keyword evidence="7 9" id="KW-0005">Acetoin biosynthesis</keyword>
<evidence type="ECO:0000256" key="3">
    <source>
        <dbReference type="ARBA" id="ARBA00007106"/>
    </source>
</evidence>
<sequence length="260" mass="28542">MIDERLARALHVQTIHHAQLAPEHEPHVLFQASTIGALLEGAYEGDVTFAELAQHGDLGLGTLNALDGEMIAVDGCFYRADLDGRTAEIDPERLTPFAVVVAFAPTVELSLDGPLDQSALLAALDRALPTGTPAWALRVDGDFGLVRARSVPRQRPPYKPLTEVVAEQRVFELHDVRGTLVGFRFPEYSGAIEISGFHLHFISDDRRRGGHVLDCRPRTVTARIDPSTDLHLELPPGVNLSEPHLDLLTEEAVRRVEHQG</sequence>
<dbReference type="UniPathway" id="UPA00626">
    <property type="reaction ID" value="UER00678"/>
</dbReference>
<keyword evidence="8 9" id="KW-0456">Lyase</keyword>
<name>A0A6J4SJ28_9ACTN</name>
<dbReference type="AlphaFoldDB" id="A0A6J4SJ28"/>